<dbReference type="KEGG" id="ssl:SS1G_12688"/>
<proteinExistence type="predicted"/>
<evidence type="ECO:0000313" key="1">
    <source>
        <dbReference type="EMBL" id="EDN97834.1"/>
    </source>
</evidence>
<reference evidence="2" key="1">
    <citation type="journal article" date="2011" name="PLoS Genet.">
        <title>Genomic analysis of the necrotrophic fungal pathogens Sclerotinia sclerotiorum and Botrytis cinerea.</title>
        <authorList>
            <person name="Amselem J."/>
            <person name="Cuomo C.A."/>
            <person name="van Kan J.A."/>
            <person name="Viaud M."/>
            <person name="Benito E.P."/>
            <person name="Couloux A."/>
            <person name="Coutinho P.M."/>
            <person name="de Vries R.P."/>
            <person name="Dyer P.S."/>
            <person name="Fillinger S."/>
            <person name="Fournier E."/>
            <person name="Gout L."/>
            <person name="Hahn M."/>
            <person name="Kohn L."/>
            <person name="Lapalu N."/>
            <person name="Plummer K.M."/>
            <person name="Pradier J.M."/>
            <person name="Quevillon E."/>
            <person name="Sharon A."/>
            <person name="Simon A."/>
            <person name="ten Have A."/>
            <person name="Tudzynski B."/>
            <person name="Tudzynski P."/>
            <person name="Wincker P."/>
            <person name="Andrew M."/>
            <person name="Anthouard V."/>
            <person name="Beever R.E."/>
            <person name="Beffa R."/>
            <person name="Benoit I."/>
            <person name="Bouzid O."/>
            <person name="Brault B."/>
            <person name="Chen Z."/>
            <person name="Choquer M."/>
            <person name="Collemare J."/>
            <person name="Cotton P."/>
            <person name="Danchin E.G."/>
            <person name="Da Silva C."/>
            <person name="Gautier A."/>
            <person name="Giraud C."/>
            <person name="Giraud T."/>
            <person name="Gonzalez C."/>
            <person name="Grossetete S."/>
            <person name="Guldener U."/>
            <person name="Henrissat B."/>
            <person name="Howlett B.J."/>
            <person name="Kodira C."/>
            <person name="Kretschmer M."/>
            <person name="Lappartient A."/>
            <person name="Leroch M."/>
            <person name="Levis C."/>
            <person name="Mauceli E."/>
            <person name="Neuveglise C."/>
            <person name="Oeser B."/>
            <person name="Pearson M."/>
            <person name="Poulain J."/>
            <person name="Poussereau N."/>
            <person name="Quesneville H."/>
            <person name="Rascle C."/>
            <person name="Schumacher J."/>
            <person name="Segurens B."/>
            <person name="Sexton A."/>
            <person name="Silva E."/>
            <person name="Sirven C."/>
            <person name="Soanes D.M."/>
            <person name="Talbot N.J."/>
            <person name="Templeton M."/>
            <person name="Yandava C."/>
            <person name="Yarden O."/>
            <person name="Zeng Q."/>
            <person name="Rollins J.A."/>
            <person name="Lebrun M.H."/>
            <person name="Dickman M."/>
        </authorList>
    </citation>
    <scope>NUCLEOTIDE SEQUENCE [LARGE SCALE GENOMIC DNA]</scope>
    <source>
        <strain evidence="2">ATCC 18683 / 1980 / Ss-1</strain>
    </source>
</reference>
<dbReference type="Proteomes" id="UP000001312">
    <property type="component" value="Unassembled WGS sequence"/>
</dbReference>
<gene>
    <name evidence="1" type="ORF">SS1G_12688</name>
</gene>
<accession>A7F513</accession>
<dbReference type="GeneID" id="5482327"/>
<keyword evidence="2" id="KW-1185">Reference proteome</keyword>
<dbReference type="RefSeq" id="XP_001586113.1">
    <property type="nucleotide sequence ID" value="XM_001586063.1"/>
</dbReference>
<dbReference type="EMBL" id="CH476642">
    <property type="protein sequence ID" value="EDN97834.1"/>
    <property type="molecule type" value="Genomic_DNA"/>
</dbReference>
<protein>
    <submittedName>
        <fullName evidence="1">Uncharacterized protein</fullName>
    </submittedName>
</protein>
<dbReference type="AlphaFoldDB" id="A7F513"/>
<name>A7F513_SCLS1</name>
<organism evidence="1 2">
    <name type="scientific">Sclerotinia sclerotiorum (strain ATCC 18683 / 1980 / Ss-1)</name>
    <name type="common">White mold</name>
    <name type="synonym">Whetzelinia sclerotiorum</name>
    <dbReference type="NCBI Taxonomy" id="665079"/>
    <lineage>
        <taxon>Eukaryota</taxon>
        <taxon>Fungi</taxon>
        <taxon>Dikarya</taxon>
        <taxon>Ascomycota</taxon>
        <taxon>Pezizomycotina</taxon>
        <taxon>Leotiomycetes</taxon>
        <taxon>Helotiales</taxon>
        <taxon>Sclerotiniaceae</taxon>
        <taxon>Sclerotinia</taxon>
    </lineage>
</organism>
<dbReference type="InParanoid" id="A7F513"/>
<evidence type="ECO:0000313" key="2">
    <source>
        <dbReference type="Proteomes" id="UP000001312"/>
    </source>
</evidence>
<sequence>MKIHDAYDVFETAGDGEPCNNLVGLLNNLSHLDLVRSLGQRWRNASFSPSFTMYLVEHYWADGTNAVSKCIFRMSSRYTFQIWNAKQSKMDISSSMKSRVIS</sequence>